<name>A0A8H3IYK3_9LECA</name>
<reference evidence="1" key="1">
    <citation type="submission" date="2021-03" db="EMBL/GenBank/DDBJ databases">
        <authorList>
            <person name="Tagirdzhanova G."/>
        </authorList>
    </citation>
    <scope>NUCLEOTIDE SEQUENCE</scope>
</reference>
<evidence type="ECO:0000313" key="2">
    <source>
        <dbReference type="Proteomes" id="UP000664534"/>
    </source>
</evidence>
<dbReference type="Proteomes" id="UP000664534">
    <property type="component" value="Unassembled WGS sequence"/>
</dbReference>
<gene>
    <name evidence="1" type="ORF">IMSHALPRED_009649</name>
</gene>
<protein>
    <submittedName>
        <fullName evidence="1">Uncharacterized protein</fullName>
    </submittedName>
</protein>
<sequence>MAEAKDEGVWVEREELKALLECVFRTKSGTAIIRSTGWGEYAPPIFLPYSRIGVFVIKLEDILVDIVPAVDAIRAAGIDLAFWSATLDHPNVGPGQIHDEPYDIFHMVYSPYVLVGAKDKEVIVNHAGEKMLPSSTVTGQP</sequence>
<accession>A0A8H3IYK3</accession>
<dbReference type="AlphaFoldDB" id="A0A8H3IYK3"/>
<organism evidence="1 2">
    <name type="scientific">Imshaugia aleurites</name>
    <dbReference type="NCBI Taxonomy" id="172621"/>
    <lineage>
        <taxon>Eukaryota</taxon>
        <taxon>Fungi</taxon>
        <taxon>Dikarya</taxon>
        <taxon>Ascomycota</taxon>
        <taxon>Pezizomycotina</taxon>
        <taxon>Lecanoromycetes</taxon>
        <taxon>OSLEUM clade</taxon>
        <taxon>Lecanoromycetidae</taxon>
        <taxon>Lecanorales</taxon>
        <taxon>Lecanorineae</taxon>
        <taxon>Parmeliaceae</taxon>
        <taxon>Imshaugia</taxon>
    </lineage>
</organism>
<comment type="caution">
    <text evidence="1">The sequence shown here is derived from an EMBL/GenBank/DDBJ whole genome shotgun (WGS) entry which is preliminary data.</text>
</comment>
<dbReference type="EMBL" id="CAJPDT010000075">
    <property type="protein sequence ID" value="CAF9934265.1"/>
    <property type="molecule type" value="Genomic_DNA"/>
</dbReference>
<evidence type="ECO:0000313" key="1">
    <source>
        <dbReference type="EMBL" id="CAF9934265.1"/>
    </source>
</evidence>
<dbReference type="OrthoDB" id="5402897at2759"/>
<keyword evidence="2" id="KW-1185">Reference proteome</keyword>
<proteinExistence type="predicted"/>